<feature type="compositionally biased region" description="Basic and acidic residues" evidence="1">
    <location>
        <begin position="312"/>
        <end position="329"/>
    </location>
</feature>
<feature type="compositionally biased region" description="Basic and acidic residues" evidence="1">
    <location>
        <begin position="40"/>
        <end position="55"/>
    </location>
</feature>
<protein>
    <recommendedName>
        <fullName evidence="4">Ser arg-related nuclear matrix protein</fullName>
    </recommendedName>
</protein>
<keyword evidence="3" id="KW-1185">Reference proteome</keyword>
<dbReference type="EMBL" id="JAJVDC020000222">
    <property type="protein sequence ID" value="KAL1617866.1"/>
    <property type="molecule type" value="Genomic_DNA"/>
</dbReference>
<feature type="region of interest" description="Disordered" evidence="1">
    <location>
        <begin position="1"/>
        <end position="111"/>
    </location>
</feature>
<feature type="compositionally biased region" description="Basic and acidic residues" evidence="1">
    <location>
        <begin position="1"/>
        <end position="32"/>
    </location>
</feature>
<organism evidence="2 3">
    <name type="scientific">Neofusicoccum ribis</name>
    <dbReference type="NCBI Taxonomy" id="45134"/>
    <lineage>
        <taxon>Eukaryota</taxon>
        <taxon>Fungi</taxon>
        <taxon>Dikarya</taxon>
        <taxon>Ascomycota</taxon>
        <taxon>Pezizomycotina</taxon>
        <taxon>Dothideomycetes</taxon>
        <taxon>Dothideomycetes incertae sedis</taxon>
        <taxon>Botryosphaeriales</taxon>
        <taxon>Botryosphaeriaceae</taxon>
        <taxon>Neofusicoccum</taxon>
    </lineage>
</organism>
<accession>A0ABR3SE08</accession>
<name>A0ABR3SE08_9PEZI</name>
<feature type="compositionally biased region" description="Pro residues" evidence="1">
    <location>
        <begin position="430"/>
        <end position="439"/>
    </location>
</feature>
<sequence length="1088" mass="123634">MAYRDYDDRPRYSSRRHYEPDASRARDYEHVKGRQYPYDPYDRRRTEYYQPDQRRTASQANYDDRYADDYPYANAYDLRDRDRYPPTPPPTASYRVERRRRASWPPCPTAEDLEIALAREADHALRDRKRGDEAPNRGAIDQEPILEEVEEEMARFNQERRFVIVPGSGDGSETKSDDRHGRRSMRQPADRRTALPLQTDLRDPPVNTTRSRSPYSYSKTSGDPKERSSGDSYLSPESAASSTSFRRAGANVESDHVKSRPAPLQTDSLFPSDSRRENAVSDVSEGSDMSADESLKLRARRKPARYSFSPADLRKDDLRTSLHDLKAPPERVSSPYSYAPTDLKKDDLRTPLSASVLTLERVSSPYSYIPTETKKDPIKHPALESEPIRERVSSPYSYSPAEVKEDVRSVPRERDPIRDRLSAKSSVPPLGRPSTPPTSTPRSTPKGSGSSGGDTPSSQYSSSDLPWGRPKPSRQGTVETLYGSVEDNRQSSKSSKTSSRQDSPRRKEDTLPPSPPRSPRVKPHDADARVRRVPGSRPGSLNSRAGSPLADDQDPHLSSPRIEINNGRPERVSTFPSSGSPKDRSRPVSRQSRYESARAEDLDPYLKETAPRIDVQSPSPARHPASKSTTSLPYPVDDSPTLMMPAEESYQYIPESPRSPKRTISDYQRSPAAAPIPSHVRDEIDAAKSPLRRTLSEGSVQKDRADSRSIPVSPRDNELIAEAVPDMPDLPLPPCPRSTYSSGLLDWYTLDSAPSFDICPDCLDKIIGRSMFRRQFVRAPAVDIKKKCHFSSAWYRLAWLMTIKEKRRDLDLLFSLASITDTEEPCPGESEGLRIWYGLPNKRGNDFIPNFCICERDLLYLEALMPTLSGYFQRIDSSSKRLCSFRIGSRRFPQYLDTLLDIHEEATMSRSGKPDLSSILELVSEHSWKRECTRDTTIFNGLWHTLPGLPDLTICEECYNDVVYPDVKRGSKLADEITRTLQFVPGEAELVTGEGNSCQLYSPRMRRVWARAAQDDDAIYLARKVRERRKVHRDLNNQHRSLRRLLDEMLRERDLGYSYGSGTVSGSLEPERVREEMEKVQSEWRDWE</sequence>
<evidence type="ECO:0008006" key="4">
    <source>
        <dbReference type="Google" id="ProtNLM"/>
    </source>
</evidence>
<gene>
    <name evidence="2" type="ORF">SLS56_010828</name>
</gene>
<dbReference type="Proteomes" id="UP001521116">
    <property type="component" value="Unassembled WGS sequence"/>
</dbReference>
<evidence type="ECO:0000313" key="3">
    <source>
        <dbReference type="Proteomes" id="UP001521116"/>
    </source>
</evidence>
<comment type="caution">
    <text evidence="2">The sequence shown here is derived from an EMBL/GenBank/DDBJ whole genome shotgun (WGS) entry which is preliminary data.</text>
</comment>
<feature type="region of interest" description="Disordered" evidence="1">
    <location>
        <begin position="160"/>
        <end position="345"/>
    </location>
</feature>
<evidence type="ECO:0000313" key="2">
    <source>
        <dbReference type="EMBL" id="KAL1617866.1"/>
    </source>
</evidence>
<feature type="compositionally biased region" description="Basic and acidic residues" evidence="1">
    <location>
        <begin position="372"/>
        <end position="392"/>
    </location>
</feature>
<feature type="region of interest" description="Disordered" evidence="1">
    <location>
        <begin position="124"/>
        <end position="146"/>
    </location>
</feature>
<proteinExistence type="predicted"/>
<feature type="compositionally biased region" description="Polar residues" evidence="1">
    <location>
        <begin position="206"/>
        <end position="221"/>
    </location>
</feature>
<feature type="region of interest" description="Disordered" evidence="1">
    <location>
        <begin position="366"/>
        <end position="712"/>
    </location>
</feature>
<feature type="compositionally biased region" description="Basic and acidic residues" evidence="1">
    <location>
        <begin position="402"/>
        <end position="422"/>
    </location>
</feature>
<feature type="compositionally biased region" description="Low complexity" evidence="1">
    <location>
        <begin position="491"/>
        <end position="501"/>
    </location>
</feature>
<feature type="compositionally biased region" description="Basic and acidic residues" evidence="1">
    <location>
        <begin position="124"/>
        <end position="135"/>
    </location>
</feature>
<feature type="compositionally biased region" description="Basic and acidic residues" evidence="1">
    <location>
        <begin position="581"/>
        <end position="611"/>
    </location>
</feature>
<feature type="compositionally biased region" description="Low complexity" evidence="1">
    <location>
        <begin position="440"/>
        <end position="458"/>
    </location>
</feature>
<reference evidence="2 3" key="1">
    <citation type="submission" date="2024-02" db="EMBL/GenBank/DDBJ databases">
        <title>De novo assembly and annotation of 12 fungi associated with fruit tree decline syndrome in Ontario, Canada.</title>
        <authorList>
            <person name="Sulman M."/>
            <person name="Ellouze W."/>
            <person name="Ilyukhin E."/>
        </authorList>
    </citation>
    <scope>NUCLEOTIDE SEQUENCE [LARGE SCALE GENOMIC DNA]</scope>
    <source>
        <strain evidence="2 3">M1-105</strain>
    </source>
</reference>
<evidence type="ECO:0000256" key="1">
    <source>
        <dbReference type="SAM" id="MobiDB-lite"/>
    </source>
</evidence>